<keyword evidence="1" id="KW-0732">Signal</keyword>
<proteinExistence type="predicted"/>
<evidence type="ECO:0000256" key="1">
    <source>
        <dbReference type="SAM" id="SignalP"/>
    </source>
</evidence>
<comment type="caution">
    <text evidence="2">The sequence shown here is derived from an EMBL/GenBank/DDBJ whole genome shotgun (WGS) entry which is preliminary data.</text>
</comment>
<dbReference type="SUPFAM" id="SSF49464">
    <property type="entry name" value="Carboxypeptidase regulatory domain-like"/>
    <property type="match status" value="1"/>
</dbReference>
<dbReference type="RefSeq" id="WP_208132077.1">
    <property type="nucleotide sequence ID" value="NZ_BAABGQ010000012.1"/>
</dbReference>
<keyword evidence="3" id="KW-1185">Reference proteome</keyword>
<dbReference type="InterPro" id="IPR008969">
    <property type="entry name" value="CarboxyPept-like_regulatory"/>
</dbReference>
<accession>A0ABP8QRT1</accession>
<feature type="chain" id="PRO_5046341662" evidence="1">
    <location>
        <begin position="19"/>
        <end position="405"/>
    </location>
</feature>
<dbReference type="Gene3D" id="2.60.40.1120">
    <property type="entry name" value="Carboxypeptidase-like, regulatory domain"/>
    <property type="match status" value="1"/>
</dbReference>
<dbReference type="Proteomes" id="UP001501243">
    <property type="component" value="Unassembled WGS sequence"/>
</dbReference>
<feature type="signal peptide" evidence="1">
    <location>
        <begin position="1"/>
        <end position="18"/>
    </location>
</feature>
<dbReference type="Pfam" id="PF13715">
    <property type="entry name" value="CarbopepD_reg_2"/>
    <property type="match status" value="1"/>
</dbReference>
<organism evidence="2 3">
    <name type="scientific">Hymenobacter ginsengisoli</name>
    <dbReference type="NCBI Taxonomy" id="1051626"/>
    <lineage>
        <taxon>Bacteria</taxon>
        <taxon>Pseudomonadati</taxon>
        <taxon>Bacteroidota</taxon>
        <taxon>Cytophagia</taxon>
        <taxon>Cytophagales</taxon>
        <taxon>Hymenobacteraceae</taxon>
        <taxon>Hymenobacter</taxon>
    </lineage>
</organism>
<evidence type="ECO:0000313" key="2">
    <source>
        <dbReference type="EMBL" id="GAA4508678.1"/>
    </source>
</evidence>
<evidence type="ECO:0000313" key="3">
    <source>
        <dbReference type="Proteomes" id="UP001501243"/>
    </source>
</evidence>
<dbReference type="EMBL" id="BAABGQ010000012">
    <property type="protein sequence ID" value="GAA4508678.1"/>
    <property type="molecule type" value="Genomic_DNA"/>
</dbReference>
<gene>
    <name evidence="2" type="ORF">GCM10023172_41170</name>
</gene>
<reference evidence="3" key="1">
    <citation type="journal article" date="2019" name="Int. J. Syst. Evol. Microbiol.">
        <title>The Global Catalogue of Microorganisms (GCM) 10K type strain sequencing project: providing services to taxonomists for standard genome sequencing and annotation.</title>
        <authorList>
            <consortium name="The Broad Institute Genomics Platform"/>
            <consortium name="The Broad Institute Genome Sequencing Center for Infectious Disease"/>
            <person name="Wu L."/>
            <person name="Ma J."/>
        </authorList>
    </citation>
    <scope>NUCLEOTIDE SEQUENCE [LARGE SCALE GENOMIC DNA]</scope>
    <source>
        <strain evidence="3">JCM 17841</strain>
    </source>
</reference>
<protein>
    <submittedName>
        <fullName evidence="2">Carboxypeptidase-like regulatory domain-containing protein</fullName>
    </submittedName>
</protein>
<sequence length="405" mass="45072">MHKTLAFLLFLLPGLALGQGRLSGVVQDSATHQPLAFSSVFLANTTLGATTDDQGRFEFPKVPAGTYEAVGTYVGYRLSKQTITIGKAAAPQQLTFLLGSAGPQLGEVVVQANPHREEDFKKFTSYFLGESTFSQQCHITNPKDIVVYTNDSTKELTAAAKNFVQVENEALGYRLKYFGMFFTYNPETDFVAFSGSPVFEEMTPRDAAQQRQWEANRATAYIGSFPHFLRSVYTGQLRANGFMAQQVRIMPNKRFERLEPLSRRPAGSLTDAEQDSLEVLGKLAPAFATLYPAARSLDSLRRVADGRVYLRFTGELQVAHFGEAPDRNYSEPMATLGPEPRKQPYPAQREVSRLRLQTREAEIRPNGTLRNPADVSTGEYWGFEKMGEFLPLDYQPPVLAPTPAK</sequence>
<name>A0ABP8QRT1_9BACT</name>